<evidence type="ECO:0000313" key="3">
    <source>
        <dbReference type="Proteomes" id="UP000189670"/>
    </source>
</evidence>
<dbReference type="InterPro" id="IPR013783">
    <property type="entry name" value="Ig-like_fold"/>
</dbReference>
<dbReference type="InterPro" id="IPR024361">
    <property type="entry name" value="BACON"/>
</dbReference>
<protein>
    <recommendedName>
        <fullName evidence="1">BACON domain-containing protein</fullName>
    </recommendedName>
</protein>
<dbReference type="CDD" id="cd14948">
    <property type="entry name" value="BACON"/>
    <property type="match status" value="1"/>
</dbReference>
<sequence>MQKGLHQLHIRAFNGTRWGLVQSRPVFIQYDNDTVVPPMEKIEYFFDTDDGFGNGTVVNVTDPVNTEQLMTIDHLEPGLHRLYVRSSNNEKWGPVQSRPVYIAHTEPENQSTIQSIEYFFDAEDPGFGHATPISLSTTEPILTINHDIFLWNTLATGDHTFHVRAQNDNALWSNIQSASFYYEAVEIEACILSVLPLNQNVSASAGNTSIDIENKGTGVLKWTSEIIEGNSWISMSNVSGQGNSTINISYQANTTFEERTGKMQVNAEN</sequence>
<reference evidence="3" key="1">
    <citation type="submission" date="2012-11" db="EMBL/GenBank/DDBJ databases">
        <authorList>
            <person name="Lucero-Rivera Y.E."/>
            <person name="Tovar-Ramirez D."/>
        </authorList>
    </citation>
    <scope>NUCLEOTIDE SEQUENCE [LARGE SCALE GENOMIC DNA]</scope>
    <source>
        <strain evidence="3">Araruama</strain>
    </source>
</reference>
<dbReference type="Pfam" id="PF13004">
    <property type="entry name" value="BACON"/>
    <property type="match status" value="1"/>
</dbReference>
<accession>A0A1V1NU58</accession>
<comment type="caution">
    <text evidence="2">The sequence shown here is derived from an EMBL/GenBank/DDBJ whole genome shotgun (WGS) entry which is preliminary data.</text>
</comment>
<proteinExistence type="predicted"/>
<name>A0A1V1NU58_9BACT</name>
<feature type="domain" description="BACON" evidence="1">
    <location>
        <begin position="223"/>
        <end position="268"/>
    </location>
</feature>
<dbReference type="AlphaFoldDB" id="A0A1V1NU58"/>
<dbReference type="Proteomes" id="UP000189670">
    <property type="component" value="Unassembled WGS sequence"/>
</dbReference>
<organism evidence="2 3">
    <name type="scientific">Candidatus Magnetoglobus multicellularis str. Araruama</name>
    <dbReference type="NCBI Taxonomy" id="890399"/>
    <lineage>
        <taxon>Bacteria</taxon>
        <taxon>Pseudomonadati</taxon>
        <taxon>Thermodesulfobacteriota</taxon>
        <taxon>Desulfobacteria</taxon>
        <taxon>Desulfobacterales</taxon>
        <taxon>Desulfobacteraceae</taxon>
        <taxon>Candidatus Magnetoglobus</taxon>
    </lineage>
</organism>
<evidence type="ECO:0000259" key="1">
    <source>
        <dbReference type="Pfam" id="PF13004"/>
    </source>
</evidence>
<feature type="non-terminal residue" evidence="2">
    <location>
        <position position="269"/>
    </location>
</feature>
<dbReference type="EMBL" id="ATBP01002283">
    <property type="protein sequence ID" value="ETR66036.1"/>
    <property type="molecule type" value="Genomic_DNA"/>
</dbReference>
<dbReference type="Gene3D" id="2.60.40.10">
    <property type="entry name" value="Immunoglobulins"/>
    <property type="match status" value="1"/>
</dbReference>
<gene>
    <name evidence="2" type="ORF">OMM_13339</name>
</gene>
<evidence type="ECO:0000313" key="2">
    <source>
        <dbReference type="EMBL" id="ETR66036.1"/>
    </source>
</evidence>